<dbReference type="PROSITE" id="PS51186">
    <property type="entry name" value="GNAT"/>
    <property type="match status" value="1"/>
</dbReference>
<evidence type="ECO:0000256" key="2">
    <source>
        <dbReference type="ARBA" id="ARBA00023315"/>
    </source>
</evidence>
<protein>
    <submittedName>
        <fullName evidence="4">GNAT family N-acetyltransferase</fullName>
    </submittedName>
</protein>
<gene>
    <name evidence="4" type="ORF">GRX66_18560</name>
</gene>
<feature type="domain" description="N-acetyltransferase" evidence="3">
    <location>
        <begin position="40"/>
        <end position="185"/>
    </location>
</feature>
<dbReference type="SUPFAM" id="SSF55729">
    <property type="entry name" value="Acyl-CoA N-acyltransferases (Nat)"/>
    <property type="match status" value="1"/>
</dbReference>
<evidence type="ECO:0000313" key="5">
    <source>
        <dbReference type="Proteomes" id="UP000471521"/>
    </source>
</evidence>
<comment type="caution">
    <text evidence="4">The sequence shown here is derived from an EMBL/GenBank/DDBJ whole genome shotgun (WGS) entry which is preliminary data.</text>
</comment>
<sequence>MDETGEEGAACSAWDNSRCEGTVYCQARCPRAYDDDGRPYIVRSLEDDDADALLEMYDAMDGEMTTLGLPPRTRERCERWLDGLAENGLNFVADIDGQIVGHVAAAPADDRNPELVVFLHPDYRGRGIGTELLKQLVAHVDERGADSLRLTVASGNRRAIHVYDNLGFDVADRLRKELEMTLDLDGELARRVKQPPAQRSSTE</sequence>
<dbReference type="InterPro" id="IPR050832">
    <property type="entry name" value="Bact_Acetyltransf"/>
</dbReference>
<dbReference type="InterPro" id="IPR000182">
    <property type="entry name" value="GNAT_dom"/>
</dbReference>
<organism evidence="4 5">
    <name type="scientific">Halobacterium bonnevillei</name>
    <dbReference type="NCBI Taxonomy" id="2692200"/>
    <lineage>
        <taxon>Archaea</taxon>
        <taxon>Methanobacteriati</taxon>
        <taxon>Methanobacteriota</taxon>
        <taxon>Stenosarchaea group</taxon>
        <taxon>Halobacteria</taxon>
        <taxon>Halobacteriales</taxon>
        <taxon>Halobacteriaceae</taxon>
        <taxon>Halobacterium</taxon>
    </lineage>
</organism>
<evidence type="ECO:0000256" key="1">
    <source>
        <dbReference type="ARBA" id="ARBA00022679"/>
    </source>
</evidence>
<accession>A0A6B0SPV2</accession>
<dbReference type="Pfam" id="PF00583">
    <property type="entry name" value="Acetyltransf_1"/>
    <property type="match status" value="1"/>
</dbReference>
<dbReference type="GO" id="GO:0016747">
    <property type="term" value="F:acyltransferase activity, transferring groups other than amino-acyl groups"/>
    <property type="evidence" value="ECO:0007669"/>
    <property type="project" value="InterPro"/>
</dbReference>
<evidence type="ECO:0000259" key="3">
    <source>
        <dbReference type="PROSITE" id="PS51186"/>
    </source>
</evidence>
<dbReference type="EMBL" id="WUUU01000298">
    <property type="protein sequence ID" value="MXR22486.1"/>
    <property type="molecule type" value="Genomic_DNA"/>
</dbReference>
<keyword evidence="1 4" id="KW-0808">Transferase</keyword>
<keyword evidence="5" id="KW-1185">Reference proteome</keyword>
<dbReference type="PANTHER" id="PTHR43877">
    <property type="entry name" value="AMINOALKYLPHOSPHONATE N-ACETYLTRANSFERASE-RELATED-RELATED"/>
    <property type="match status" value="1"/>
</dbReference>
<name>A0A6B0SPV2_9EURY</name>
<dbReference type="Gene3D" id="3.40.630.30">
    <property type="match status" value="1"/>
</dbReference>
<evidence type="ECO:0000313" key="4">
    <source>
        <dbReference type="EMBL" id="MXR22486.1"/>
    </source>
</evidence>
<dbReference type="Proteomes" id="UP000471521">
    <property type="component" value="Unassembled WGS sequence"/>
</dbReference>
<dbReference type="AlphaFoldDB" id="A0A6B0SPV2"/>
<reference evidence="4 5" key="1">
    <citation type="submission" date="2019-12" db="EMBL/GenBank/DDBJ databases">
        <title>Isolation and characterization of three novel carbon monoxide-oxidizing members of Halobacteria from salione crusts and soils.</title>
        <authorList>
            <person name="Myers M.R."/>
            <person name="King G.M."/>
        </authorList>
    </citation>
    <scope>NUCLEOTIDE SEQUENCE [LARGE SCALE GENOMIC DNA]</scope>
    <source>
        <strain evidence="4 5">PCN9</strain>
    </source>
</reference>
<dbReference type="CDD" id="cd04301">
    <property type="entry name" value="NAT_SF"/>
    <property type="match status" value="1"/>
</dbReference>
<proteinExistence type="predicted"/>
<keyword evidence="2" id="KW-0012">Acyltransferase</keyword>
<dbReference type="PANTHER" id="PTHR43877:SF2">
    <property type="entry name" value="AMINOALKYLPHOSPHONATE N-ACETYLTRANSFERASE-RELATED"/>
    <property type="match status" value="1"/>
</dbReference>
<dbReference type="InterPro" id="IPR016181">
    <property type="entry name" value="Acyl_CoA_acyltransferase"/>
</dbReference>